<reference evidence="3" key="1">
    <citation type="submission" date="2016-04" db="EMBL/GenBank/DDBJ databases">
        <authorList>
            <person name="Evans L.H."/>
            <person name="Alamgir A."/>
            <person name="Owens N."/>
            <person name="Weber N.D."/>
            <person name="Virtaneva K."/>
            <person name="Barbian K."/>
            <person name="Babar A."/>
            <person name="Rosenke K."/>
        </authorList>
    </citation>
    <scope>NUCLEOTIDE SEQUENCE</scope>
    <source>
        <strain evidence="3">Nono1</strain>
    </source>
</reference>
<dbReference type="Gene3D" id="3.40.50.1820">
    <property type="entry name" value="alpha/beta hydrolase"/>
    <property type="match status" value="1"/>
</dbReference>
<feature type="transmembrane region" description="Helical" evidence="1">
    <location>
        <begin position="12"/>
        <end position="31"/>
    </location>
</feature>
<dbReference type="InterPro" id="IPR029058">
    <property type="entry name" value="AB_hydrolase_fold"/>
</dbReference>
<keyword evidence="1" id="KW-1133">Transmembrane helix</keyword>
<dbReference type="AlphaFoldDB" id="A0A1M4E501"/>
<gene>
    <name evidence="3" type="ORF">BN4615_P3374</name>
</gene>
<dbReference type="PANTHER" id="PTHR12277">
    <property type="entry name" value="ALPHA/BETA HYDROLASE DOMAIN-CONTAINING PROTEIN"/>
    <property type="match status" value="1"/>
</dbReference>
<dbReference type="Pfam" id="PF12146">
    <property type="entry name" value="Hydrolase_4"/>
    <property type="match status" value="1"/>
</dbReference>
<dbReference type="InterPro" id="IPR022742">
    <property type="entry name" value="Hydrolase_4"/>
</dbReference>
<name>A0A1M4E501_9ACTN</name>
<accession>A0A1M4E501</accession>
<dbReference type="SUPFAM" id="SSF53474">
    <property type="entry name" value="alpha/beta-Hydrolases"/>
    <property type="match status" value="1"/>
</dbReference>
<organism evidence="3">
    <name type="scientific">Nonomuraea gerenzanensis</name>
    <dbReference type="NCBI Taxonomy" id="93944"/>
    <lineage>
        <taxon>Bacteria</taxon>
        <taxon>Bacillati</taxon>
        <taxon>Actinomycetota</taxon>
        <taxon>Actinomycetes</taxon>
        <taxon>Streptosporangiales</taxon>
        <taxon>Streptosporangiaceae</taxon>
        <taxon>Nonomuraea</taxon>
    </lineage>
</organism>
<dbReference type="EMBL" id="LT559118">
    <property type="protein sequence ID" value="SBO93860.1"/>
    <property type="molecule type" value="Genomic_DNA"/>
</dbReference>
<evidence type="ECO:0000256" key="1">
    <source>
        <dbReference type="SAM" id="Phobius"/>
    </source>
</evidence>
<protein>
    <recommendedName>
        <fullName evidence="2">Serine aminopeptidase S33 domain-containing protein</fullName>
    </recommendedName>
</protein>
<feature type="domain" description="Serine aminopeptidase S33" evidence="2">
    <location>
        <begin position="83"/>
        <end position="182"/>
    </location>
</feature>
<evidence type="ECO:0000313" key="3">
    <source>
        <dbReference type="EMBL" id="SBO93860.1"/>
    </source>
</evidence>
<dbReference type="PANTHER" id="PTHR12277:SF79">
    <property type="entry name" value="XAA-PRO DIPEPTIDYL-PEPTIDASE-RELATED"/>
    <property type="match status" value="1"/>
</dbReference>
<evidence type="ECO:0000259" key="2">
    <source>
        <dbReference type="Pfam" id="PF12146"/>
    </source>
</evidence>
<keyword evidence="1" id="KW-0472">Membrane</keyword>
<keyword evidence="1" id="KW-0812">Transmembrane</keyword>
<proteinExistence type="predicted"/>
<sequence>MRTVVVVTTLARTALVVAAVLILLLGLLWVFQRRLIYLPDSAPVPPAATVLPGARDLTLTTRDGLRLTAWYVPAAGDEHEVTVLVTGGNAGNRLHRAPLAGALAAQGLPVLLLDYRGYGGNPGSPTEEGLFLDALAARDAIRTPRVIYFGESLGAAVATRLALEHPPDGLVLRSPFTDLAAAGQVNYPFLPVRALLRDRFPVAAGIGSVRAPVVVVYGTGDTIVPPDLSRAVAGAARATTVEVAGAGHNDLVLLNGRELVGAVVELAERIRKGG</sequence>